<dbReference type="AlphaFoldDB" id="A0A1J7JDQ1"/>
<evidence type="ECO:0000313" key="3">
    <source>
        <dbReference type="Proteomes" id="UP000182658"/>
    </source>
</evidence>
<reference evidence="2 3" key="1">
    <citation type="submission" date="2016-10" db="EMBL/GenBank/DDBJ databases">
        <title>Draft genome sequence of Coniochaeta ligniaria NRRL30616, a lignocellulolytic fungus for bioabatement of inhibitors in plant biomass hydrolysates.</title>
        <authorList>
            <consortium name="DOE Joint Genome Institute"/>
            <person name="Jimenez D.J."/>
            <person name="Hector R.E."/>
            <person name="Riley R."/>
            <person name="Sun H."/>
            <person name="Grigoriev I.V."/>
            <person name="Van Elsas J.D."/>
            <person name="Nichols N.N."/>
        </authorList>
    </citation>
    <scope>NUCLEOTIDE SEQUENCE [LARGE SCALE GENOMIC DNA]</scope>
    <source>
        <strain evidence="2 3">NRRL 30616</strain>
    </source>
</reference>
<accession>A0A1J7JDQ1</accession>
<organism evidence="2 3">
    <name type="scientific">Coniochaeta ligniaria NRRL 30616</name>
    <dbReference type="NCBI Taxonomy" id="1408157"/>
    <lineage>
        <taxon>Eukaryota</taxon>
        <taxon>Fungi</taxon>
        <taxon>Dikarya</taxon>
        <taxon>Ascomycota</taxon>
        <taxon>Pezizomycotina</taxon>
        <taxon>Sordariomycetes</taxon>
        <taxon>Sordariomycetidae</taxon>
        <taxon>Coniochaetales</taxon>
        <taxon>Coniochaetaceae</taxon>
        <taxon>Coniochaeta</taxon>
    </lineage>
</organism>
<name>A0A1J7JDQ1_9PEZI</name>
<evidence type="ECO:0000256" key="1">
    <source>
        <dbReference type="SAM" id="MobiDB-lite"/>
    </source>
</evidence>
<proteinExistence type="predicted"/>
<keyword evidence="3" id="KW-1185">Reference proteome</keyword>
<dbReference type="STRING" id="1408157.A0A1J7JDQ1"/>
<dbReference type="OrthoDB" id="5278722at2759"/>
<feature type="non-terminal residue" evidence="2">
    <location>
        <position position="464"/>
    </location>
</feature>
<dbReference type="Gene3D" id="3.40.50.1110">
    <property type="entry name" value="SGNH hydrolase"/>
    <property type="match status" value="1"/>
</dbReference>
<dbReference type="InterPro" id="IPR036514">
    <property type="entry name" value="SGNH_hydro_sf"/>
</dbReference>
<dbReference type="InParanoid" id="A0A1J7JDQ1"/>
<dbReference type="Proteomes" id="UP000182658">
    <property type="component" value="Unassembled WGS sequence"/>
</dbReference>
<sequence length="464" mass="51455">SFLAFFSAKVLRGGPKALVQLVTCFVALVLIMKLLPHRLTDVGYGGWSWQKAKNGEDAQKSGLEDDGSVAGGLRIVVFGESDVATPARLQGRGSEEVEGRSWTELLCEELNCSSYLSFVPTSGDPSRVMASTKLYATSVEQALNLTVETYGPGLDYNFMLDKFPIEWQANDLSKQVDAFLAMKKPNHSPAETLWVFSFGMWDIWSLASEPLGVSKTIVDSVVEHIFVEVERLYASATNETSIAWSEPIQPAETPSSEREPVEQASKSPADETAQFRVMIPKLFDPSLTPGWHSGRPDIPAVHSKAEQMRNAAVLTEKWNMNLTPKRLFWGTRGTDAETEKKEKQEEHVAAAVNNSSVDTLPAPRLPQRDGFLYDLKNYLDEVIVERQLKNSGLRDARRAGKLAEEGFQEVWTPCVPSSAAEPTARAEEVRICENPDDRLFYTPFAVAPRAVKTIARLAADMVRR</sequence>
<protein>
    <submittedName>
        <fullName evidence="2">Uncharacterized protein</fullName>
    </submittedName>
</protein>
<gene>
    <name evidence="2" type="ORF">CONLIGDRAFT_559713</name>
</gene>
<feature type="region of interest" description="Disordered" evidence="1">
    <location>
        <begin position="244"/>
        <end position="270"/>
    </location>
</feature>
<feature type="non-terminal residue" evidence="2">
    <location>
        <position position="1"/>
    </location>
</feature>
<evidence type="ECO:0000313" key="2">
    <source>
        <dbReference type="EMBL" id="OIW25698.1"/>
    </source>
</evidence>
<dbReference type="EMBL" id="KV875101">
    <property type="protein sequence ID" value="OIW25698.1"/>
    <property type="molecule type" value="Genomic_DNA"/>
</dbReference>